<feature type="chain" id="PRO_5009314755" evidence="1">
    <location>
        <begin position="22"/>
        <end position="173"/>
    </location>
</feature>
<feature type="signal peptide" evidence="1">
    <location>
        <begin position="1"/>
        <end position="21"/>
    </location>
</feature>
<dbReference type="WBParaSite" id="L893_g6035.t1">
    <property type="protein sequence ID" value="L893_g6035.t1"/>
    <property type="gene ID" value="L893_g6035"/>
</dbReference>
<evidence type="ECO:0000256" key="1">
    <source>
        <dbReference type="SAM" id="SignalP"/>
    </source>
</evidence>
<evidence type="ECO:0000259" key="2">
    <source>
        <dbReference type="Pfam" id="PF04155"/>
    </source>
</evidence>
<dbReference type="Proteomes" id="UP000095287">
    <property type="component" value="Unplaced"/>
</dbReference>
<name>A0A1I8AI66_9BILA</name>
<dbReference type="InterPro" id="IPR007284">
    <property type="entry name" value="Ground-like_dom"/>
</dbReference>
<protein>
    <submittedName>
        <fullName evidence="4">Ground-like domain-containing protein</fullName>
    </submittedName>
</protein>
<evidence type="ECO:0000313" key="4">
    <source>
        <dbReference type="WBParaSite" id="L893_g6035.t1"/>
    </source>
</evidence>
<feature type="domain" description="Ground-like" evidence="2">
    <location>
        <begin position="100"/>
        <end position="171"/>
    </location>
</feature>
<evidence type="ECO:0000313" key="3">
    <source>
        <dbReference type="Proteomes" id="UP000095287"/>
    </source>
</evidence>
<keyword evidence="1" id="KW-0732">Signal</keyword>
<dbReference type="Pfam" id="PF04155">
    <property type="entry name" value="Ground-like"/>
    <property type="match status" value="1"/>
</dbReference>
<organism evidence="3 4">
    <name type="scientific">Steinernema glaseri</name>
    <dbReference type="NCBI Taxonomy" id="37863"/>
    <lineage>
        <taxon>Eukaryota</taxon>
        <taxon>Metazoa</taxon>
        <taxon>Ecdysozoa</taxon>
        <taxon>Nematoda</taxon>
        <taxon>Chromadorea</taxon>
        <taxon>Rhabditida</taxon>
        <taxon>Tylenchina</taxon>
        <taxon>Panagrolaimomorpha</taxon>
        <taxon>Strongyloidoidea</taxon>
        <taxon>Steinernematidae</taxon>
        <taxon>Steinernema</taxon>
    </lineage>
</organism>
<proteinExistence type="predicted"/>
<keyword evidence="3" id="KW-1185">Reference proteome</keyword>
<dbReference type="AlphaFoldDB" id="A0A1I8AI66"/>
<sequence>MTSKILLAALLFVVLVNIAESCFPPFTGGGGGCCGGGGGGCGGGGGGCGGGCGGGGGGGGCGGGGGGCGGGGGGCGGGCGKRKKRAVEDHEDEVHDVKDACNSKKLKNLINQSIVSGDTEKSVISINEQLETIAEGNFVTWCSPRVESFHFATTMDIYCSVSAYNITCNVFNH</sequence>
<reference evidence="4" key="1">
    <citation type="submission" date="2016-11" db="UniProtKB">
        <authorList>
            <consortium name="WormBaseParasite"/>
        </authorList>
    </citation>
    <scope>IDENTIFICATION</scope>
</reference>
<accession>A0A1I8AI66</accession>
<dbReference type="PROSITE" id="PS51257">
    <property type="entry name" value="PROKAR_LIPOPROTEIN"/>
    <property type="match status" value="1"/>
</dbReference>